<accession>A0AAV2ZUG9</accession>
<dbReference type="AlphaFoldDB" id="A0AAV2ZUG9"/>
<name>A0AAV2ZUG9_PYXAD</name>
<dbReference type="EMBL" id="DYDO01000010">
    <property type="protein sequence ID" value="DBA17568.1"/>
    <property type="molecule type" value="Genomic_DNA"/>
</dbReference>
<evidence type="ECO:0000313" key="2">
    <source>
        <dbReference type="Proteomes" id="UP001181693"/>
    </source>
</evidence>
<organism evidence="1 2">
    <name type="scientific">Pyxicephalus adspersus</name>
    <name type="common">African bullfrog</name>
    <dbReference type="NCBI Taxonomy" id="30357"/>
    <lineage>
        <taxon>Eukaryota</taxon>
        <taxon>Metazoa</taxon>
        <taxon>Chordata</taxon>
        <taxon>Craniata</taxon>
        <taxon>Vertebrata</taxon>
        <taxon>Euteleostomi</taxon>
        <taxon>Amphibia</taxon>
        <taxon>Batrachia</taxon>
        <taxon>Anura</taxon>
        <taxon>Neobatrachia</taxon>
        <taxon>Ranoidea</taxon>
        <taxon>Pyxicephalidae</taxon>
        <taxon>Pyxicephalinae</taxon>
        <taxon>Pyxicephalus</taxon>
    </lineage>
</organism>
<gene>
    <name evidence="1" type="ORF">GDO54_002994</name>
</gene>
<comment type="caution">
    <text evidence="1">The sequence shown here is derived from an EMBL/GenBank/DDBJ whole genome shotgun (WGS) entry which is preliminary data.</text>
</comment>
<sequence length="91" mass="10187">MVSSRWRCRTGYSAHPKYCACWGLDYTQIFTVMVQSSGIKAQKASCGLFFFFSDELCKKKGGCLENVKNTSTLFNMGDSLWSPNGGILFFS</sequence>
<proteinExistence type="predicted"/>
<dbReference type="Proteomes" id="UP001181693">
    <property type="component" value="Unassembled WGS sequence"/>
</dbReference>
<evidence type="ECO:0000313" key="1">
    <source>
        <dbReference type="EMBL" id="DBA17568.1"/>
    </source>
</evidence>
<keyword evidence="2" id="KW-1185">Reference proteome</keyword>
<protein>
    <submittedName>
        <fullName evidence="1">Uncharacterized protein</fullName>
    </submittedName>
</protein>
<reference evidence="1" key="1">
    <citation type="thesis" date="2020" institute="ProQuest LLC" country="789 East Eisenhower Parkway, Ann Arbor, MI, USA">
        <title>Comparative Genomics and Chromosome Evolution.</title>
        <authorList>
            <person name="Mudd A.B."/>
        </authorList>
    </citation>
    <scope>NUCLEOTIDE SEQUENCE</scope>
    <source>
        <strain evidence="1">1538</strain>
        <tissue evidence="1">Blood</tissue>
    </source>
</reference>